<dbReference type="SMART" id="SM00228">
    <property type="entry name" value="PDZ"/>
    <property type="match status" value="3"/>
</dbReference>
<dbReference type="GO" id="GO:0045197">
    <property type="term" value="P:establishment or maintenance of epithelial cell apical/basal polarity"/>
    <property type="evidence" value="ECO:0007669"/>
    <property type="project" value="TreeGrafter"/>
</dbReference>
<dbReference type="Pfam" id="PF00595">
    <property type="entry name" value="PDZ"/>
    <property type="match status" value="2"/>
</dbReference>
<evidence type="ECO:0000256" key="11">
    <source>
        <dbReference type="ARBA" id="ARBA00022824"/>
    </source>
</evidence>
<dbReference type="Pfam" id="PF10608">
    <property type="entry name" value="MAGUK_N_PEST"/>
    <property type="match status" value="1"/>
</dbReference>
<dbReference type="Gene3D" id="3.30.63.10">
    <property type="entry name" value="Guanylate Kinase phosphate binding domain"/>
    <property type="match status" value="1"/>
</dbReference>
<dbReference type="GO" id="GO:0098609">
    <property type="term" value="P:cell-cell adhesion"/>
    <property type="evidence" value="ECO:0007669"/>
    <property type="project" value="TreeGrafter"/>
</dbReference>
<feature type="region of interest" description="Disordered" evidence="16">
    <location>
        <begin position="109"/>
        <end position="128"/>
    </location>
</feature>
<feature type="compositionally biased region" description="Polar residues" evidence="16">
    <location>
        <begin position="113"/>
        <end position="124"/>
    </location>
</feature>
<dbReference type="PROSITE" id="PS51022">
    <property type="entry name" value="L27"/>
    <property type="match status" value="1"/>
</dbReference>
<evidence type="ECO:0000256" key="8">
    <source>
        <dbReference type="ARBA" id="ARBA00022475"/>
    </source>
</evidence>
<evidence type="ECO:0000256" key="4">
    <source>
        <dbReference type="ARBA" id="ARBA00004496"/>
    </source>
</evidence>
<keyword evidence="7 15" id="KW-0728">SH3 domain</keyword>
<evidence type="ECO:0000313" key="22">
    <source>
        <dbReference type="Proteomes" id="UP000472270"/>
    </source>
</evidence>
<dbReference type="FunFam" id="2.30.42.10:FF:000001">
    <property type="entry name" value="Disks large homolog 1 isoform 2"/>
    <property type="match status" value="1"/>
</dbReference>
<dbReference type="Gene3D" id="2.30.30.40">
    <property type="entry name" value="SH3 Domains"/>
    <property type="match status" value="1"/>
</dbReference>
<evidence type="ECO:0000256" key="13">
    <source>
        <dbReference type="ARBA" id="ARBA00023136"/>
    </source>
</evidence>
<comment type="subcellular location">
    <subcellularLocation>
        <location evidence="2">Apical cell membrane</location>
    </subcellularLocation>
    <subcellularLocation>
        <location evidence="3">Cell junction</location>
    </subcellularLocation>
    <subcellularLocation>
        <location evidence="1">Cell membrane</location>
        <topology evidence="1">Peripheral membrane protein</topology>
    </subcellularLocation>
    <subcellularLocation>
        <location evidence="4">Cytoplasm</location>
    </subcellularLocation>
    <subcellularLocation>
        <location evidence="5">Endoplasmic reticulum membrane</location>
    </subcellularLocation>
</comment>
<gene>
    <name evidence="21" type="primary">LOC107728401</name>
</gene>
<name>A0A673HP89_9TELE</name>
<keyword evidence="10" id="KW-0677">Repeat</keyword>
<evidence type="ECO:0000256" key="14">
    <source>
        <dbReference type="ARBA" id="ARBA00044189"/>
    </source>
</evidence>
<dbReference type="InterPro" id="IPR019590">
    <property type="entry name" value="DLG1_PEST_dom"/>
</dbReference>
<feature type="domain" description="SH3" evidence="17">
    <location>
        <begin position="534"/>
        <end position="604"/>
    </location>
</feature>
<dbReference type="PROSITE" id="PS50106">
    <property type="entry name" value="PDZ"/>
    <property type="match status" value="3"/>
</dbReference>
<dbReference type="Pfam" id="PF00625">
    <property type="entry name" value="Guanylate_kin"/>
    <property type="match status" value="1"/>
</dbReference>
<dbReference type="InterPro" id="IPR004172">
    <property type="entry name" value="L27_dom"/>
</dbReference>
<dbReference type="FunFam" id="1.10.287.470:FF:000001">
    <property type="entry name" value="Disks large 1 isoform X3"/>
    <property type="match status" value="1"/>
</dbReference>
<dbReference type="FunFam" id="2.30.42.10:FF:000002">
    <property type="entry name" value="Disks large homolog 4 isoform 2"/>
    <property type="match status" value="1"/>
</dbReference>
<dbReference type="SUPFAM" id="SSF50156">
    <property type="entry name" value="PDZ domain-like"/>
    <property type="match status" value="3"/>
</dbReference>
<dbReference type="GO" id="GO:0097120">
    <property type="term" value="P:receptor localization to synapse"/>
    <property type="evidence" value="ECO:0007669"/>
    <property type="project" value="TreeGrafter"/>
</dbReference>
<dbReference type="Ensembl" id="ENSSRHT00000028999.1">
    <property type="protein sequence ID" value="ENSSRHP00000028168.1"/>
    <property type="gene ID" value="ENSSRHG00000014499.1"/>
</dbReference>
<evidence type="ECO:0000313" key="21">
    <source>
        <dbReference type="Ensembl" id="ENSSRHP00000028168.1"/>
    </source>
</evidence>
<organism evidence="21 22">
    <name type="scientific">Sinocyclocheilus rhinocerous</name>
    <dbReference type="NCBI Taxonomy" id="307959"/>
    <lineage>
        <taxon>Eukaryota</taxon>
        <taxon>Metazoa</taxon>
        <taxon>Chordata</taxon>
        <taxon>Craniata</taxon>
        <taxon>Vertebrata</taxon>
        <taxon>Euteleostomi</taxon>
        <taxon>Actinopterygii</taxon>
        <taxon>Neopterygii</taxon>
        <taxon>Teleostei</taxon>
        <taxon>Ostariophysi</taxon>
        <taxon>Cypriniformes</taxon>
        <taxon>Cyprinidae</taxon>
        <taxon>Cyprininae</taxon>
        <taxon>Sinocyclocheilus</taxon>
    </lineage>
</organism>
<dbReference type="SMART" id="SM01277">
    <property type="entry name" value="MAGUK_N_PEST"/>
    <property type="match status" value="1"/>
</dbReference>
<feature type="domain" description="PDZ" evidence="19">
    <location>
        <begin position="419"/>
        <end position="500"/>
    </location>
</feature>
<reference evidence="21" key="2">
    <citation type="submission" date="2025-09" db="UniProtKB">
        <authorList>
            <consortium name="Ensembl"/>
        </authorList>
    </citation>
    <scope>IDENTIFICATION</scope>
</reference>
<dbReference type="GO" id="GO:0019901">
    <property type="term" value="F:protein kinase binding"/>
    <property type="evidence" value="ECO:0007669"/>
    <property type="project" value="TreeGrafter"/>
</dbReference>
<dbReference type="GO" id="GO:0070161">
    <property type="term" value="C:anchoring junction"/>
    <property type="evidence" value="ECO:0007669"/>
    <property type="project" value="UniProtKB-SubCell"/>
</dbReference>
<evidence type="ECO:0000256" key="12">
    <source>
        <dbReference type="ARBA" id="ARBA00022949"/>
    </source>
</evidence>
<dbReference type="Pfam" id="PF17820">
    <property type="entry name" value="PDZ_6"/>
    <property type="match status" value="1"/>
</dbReference>
<keyword evidence="13" id="KW-0472">Membrane</keyword>
<dbReference type="GO" id="GO:0035255">
    <property type="term" value="F:ionotropic glutamate receptor binding"/>
    <property type="evidence" value="ECO:0007669"/>
    <property type="project" value="TreeGrafter"/>
</dbReference>
<dbReference type="FunFam" id="2.30.42.10:FF:000049">
    <property type="entry name" value="disks large homolog 1 isoform X1"/>
    <property type="match status" value="1"/>
</dbReference>
<dbReference type="FunFam" id="3.30.63.10:FF:000001">
    <property type="entry name" value="Disks large homolog 1 isoform 2"/>
    <property type="match status" value="1"/>
</dbReference>
<dbReference type="SMART" id="SM00326">
    <property type="entry name" value="SH3"/>
    <property type="match status" value="1"/>
</dbReference>
<dbReference type="Gene3D" id="3.40.50.300">
    <property type="entry name" value="P-loop containing nucleotide triphosphate hydrolases"/>
    <property type="match status" value="1"/>
</dbReference>
<dbReference type="SMART" id="SM00569">
    <property type="entry name" value="L27"/>
    <property type="match status" value="1"/>
</dbReference>
<evidence type="ECO:0000256" key="2">
    <source>
        <dbReference type="ARBA" id="ARBA00004221"/>
    </source>
</evidence>
<dbReference type="GO" id="GO:0007268">
    <property type="term" value="P:chemical synaptic transmission"/>
    <property type="evidence" value="ECO:0007669"/>
    <property type="project" value="InterPro"/>
</dbReference>
<dbReference type="InterPro" id="IPR041489">
    <property type="entry name" value="PDZ_6"/>
</dbReference>
<dbReference type="InterPro" id="IPR001452">
    <property type="entry name" value="SH3_domain"/>
</dbReference>
<keyword evidence="8" id="KW-1003">Cell membrane</keyword>
<dbReference type="CDD" id="cd06723">
    <property type="entry name" value="PDZ1_Dlg1-2-4-like"/>
    <property type="match status" value="1"/>
</dbReference>
<dbReference type="InterPro" id="IPR027417">
    <property type="entry name" value="P-loop_NTPase"/>
</dbReference>
<sequence>MPVRKKDAQRALLLLEEYRSKLSNTEERQLRNSIQRVIDIFQSNLFQALIDIQEFYEVTLLDNQSGESVKVPDAIPPVNLWDFSSIQSTTVTSDTLPSLSTSIEKYRHHDENTGSPLEQSSPQFTDEAPGPELVQVAEKNLSQIENIHGYVAHAHISPMKANPSPVVVNTESLDSAPYVSGNSGLGFSIAGGTDNPHIGEDPSIFITKVIPGGAAAQDGRLRVNDVILRVNEVDVRDVTHSKAVEALKEAGSLVRLYVRRRKSAAEKVLEIKLIKGPKGLGFSIAGGVGNQHIPGDNSIYVTKIIEGGAAHKDGRLQIGDKLLAVNSSCLEEVTHEHAVTALKNTPDVVYLKVAKPNSVFMNDSFAPPDITNSYSQHMENHISPSSYLSQPLPPVHSGLYSPTPKTTVGDDDVTREPRKVVLHRGSTGLGFNIVGGEDGEGIFISFILAGGPADLCGALKKGDRLVSVNGIDLRSATHEQAAAALKNAGQAVTIVAQYRPEEYSRFEAKIHDLREQMMNNSISSGSGSLRTSQKRSLYVRALFDYDKTKDSGLPSQGLNFKFGDILHVVNASDDEWWQARQVTPQGEVEEMGVIPSKRRVEKKERARLKTVKFNSKSREKGENGTDFMNGLSTVNYSRPVIILGPMKDRVNDDLISEFPDKFGSCVPHTTRPKRDYEVDGRDYHFVVSREQMERDIQEHKFIEAGQYNSHLYGTSVQSVREVAEKGKHCILDVSGNAIKRLQVAVLYPIAIFIKPKSMENIMEMNKRLTEEQGRKTYDRAMKLEQEFMEHFTAVVQGDTLEEIYDQVKQIIEEQSGPYIWVQSKEKL</sequence>
<dbReference type="InterPro" id="IPR001478">
    <property type="entry name" value="PDZ"/>
</dbReference>
<dbReference type="CDD" id="cd06724">
    <property type="entry name" value="PDZ2_Dlg1-2-4-like"/>
    <property type="match status" value="1"/>
</dbReference>
<evidence type="ECO:0000259" key="18">
    <source>
        <dbReference type="PROSITE" id="PS50052"/>
    </source>
</evidence>
<dbReference type="PIRSF" id="PIRSF001741">
    <property type="entry name" value="MAGUK_DLGH"/>
    <property type="match status" value="1"/>
</dbReference>
<dbReference type="CDD" id="cd00071">
    <property type="entry name" value="GMPK"/>
    <property type="match status" value="1"/>
</dbReference>
<dbReference type="GO" id="GO:0031594">
    <property type="term" value="C:neuromuscular junction"/>
    <property type="evidence" value="ECO:0007669"/>
    <property type="project" value="InterPro"/>
</dbReference>
<dbReference type="InterPro" id="IPR008145">
    <property type="entry name" value="GK/Ca_channel_bsu"/>
</dbReference>
<dbReference type="InterPro" id="IPR050614">
    <property type="entry name" value="Synaptic_Scaffolding_LAP-MAGUK"/>
</dbReference>
<keyword evidence="9" id="KW-0963">Cytoplasm</keyword>
<dbReference type="Pfam" id="PF09058">
    <property type="entry name" value="L27_1"/>
    <property type="match status" value="1"/>
</dbReference>
<dbReference type="PANTHER" id="PTHR23119">
    <property type="entry name" value="DISCS LARGE"/>
    <property type="match status" value="1"/>
</dbReference>
<dbReference type="Gene3D" id="2.30.42.10">
    <property type="match status" value="3"/>
</dbReference>
<evidence type="ECO:0000256" key="5">
    <source>
        <dbReference type="ARBA" id="ARBA00004586"/>
    </source>
</evidence>
<evidence type="ECO:0000256" key="9">
    <source>
        <dbReference type="ARBA" id="ARBA00022490"/>
    </source>
</evidence>
<feature type="domain" description="PDZ" evidence="19">
    <location>
        <begin position="270"/>
        <end position="357"/>
    </location>
</feature>
<dbReference type="InterPro" id="IPR015143">
    <property type="entry name" value="L27_1"/>
</dbReference>
<dbReference type="CDD" id="cd12031">
    <property type="entry name" value="SH3_DLG1"/>
    <property type="match status" value="1"/>
</dbReference>
<accession>A0A673HP89</accession>
<dbReference type="InterPro" id="IPR036028">
    <property type="entry name" value="SH3-like_dom_sf"/>
</dbReference>
<dbReference type="Pfam" id="PF10600">
    <property type="entry name" value="PDZ_assoc"/>
    <property type="match status" value="1"/>
</dbReference>
<dbReference type="FunFam" id="2.30.30.40:FF:000058">
    <property type="entry name" value="Disks large homolog 1 isoform X1"/>
    <property type="match status" value="1"/>
</dbReference>
<dbReference type="SUPFAM" id="SSF101288">
    <property type="entry name" value="L27 domain"/>
    <property type="match status" value="1"/>
</dbReference>
<dbReference type="AlphaFoldDB" id="A0A673HP89"/>
<dbReference type="GO" id="GO:0043005">
    <property type="term" value="C:neuron projection"/>
    <property type="evidence" value="ECO:0007669"/>
    <property type="project" value="InterPro"/>
</dbReference>
<evidence type="ECO:0000259" key="19">
    <source>
        <dbReference type="PROSITE" id="PS50106"/>
    </source>
</evidence>
<keyword evidence="11" id="KW-0256">Endoplasmic reticulum</keyword>
<dbReference type="GO" id="GO:0005789">
    <property type="term" value="C:endoplasmic reticulum membrane"/>
    <property type="evidence" value="ECO:0007669"/>
    <property type="project" value="UniProtKB-SubCell"/>
</dbReference>
<evidence type="ECO:0000256" key="3">
    <source>
        <dbReference type="ARBA" id="ARBA00004282"/>
    </source>
</evidence>
<dbReference type="Gene3D" id="1.10.287.470">
    <property type="entry name" value="Helix hairpin bin"/>
    <property type="match status" value="1"/>
</dbReference>
<evidence type="ECO:0000256" key="6">
    <source>
        <dbReference type="ARBA" id="ARBA00007014"/>
    </source>
</evidence>
<dbReference type="GO" id="GO:0016323">
    <property type="term" value="C:basolateral plasma membrane"/>
    <property type="evidence" value="ECO:0007669"/>
    <property type="project" value="TreeGrafter"/>
</dbReference>
<dbReference type="GO" id="GO:0098839">
    <property type="term" value="C:postsynaptic density membrane"/>
    <property type="evidence" value="ECO:0007669"/>
    <property type="project" value="TreeGrafter"/>
</dbReference>
<dbReference type="PROSITE" id="PS50002">
    <property type="entry name" value="SH3"/>
    <property type="match status" value="1"/>
</dbReference>
<dbReference type="Pfam" id="PF00018">
    <property type="entry name" value="SH3_1"/>
    <property type="match status" value="1"/>
</dbReference>
<evidence type="ECO:0000259" key="17">
    <source>
        <dbReference type="PROSITE" id="PS50002"/>
    </source>
</evidence>
<feature type="domain" description="PDZ" evidence="19">
    <location>
        <begin position="180"/>
        <end position="262"/>
    </location>
</feature>
<reference evidence="21" key="1">
    <citation type="submission" date="2025-08" db="UniProtKB">
        <authorList>
            <consortium name="Ensembl"/>
        </authorList>
    </citation>
    <scope>IDENTIFICATION</scope>
</reference>
<dbReference type="PANTHER" id="PTHR23119:SF5">
    <property type="entry name" value="DISKS LARGE HOMOLOG 1"/>
    <property type="match status" value="1"/>
</dbReference>
<dbReference type="PROSITE" id="PS00856">
    <property type="entry name" value="GUANYLATE_KINASE_1"/>
    <property type="match status" value="1"/>
</dbReference>
<dbReference type="InterPro" id="IPR036892">
    <property type="entry name" value="L27_dom_sf"/>
</dbReference>
<comment type="similarity">
    <text evidence="6">Belongs to the MAGUK family.</text>
</comment>
<dbReference type="InterPro" id="IPR020590">
    <property type="entry name" value="Guanylate_kinase_CS"/>
</dbReference>
<dbReference type="SUPFAM" id="SSF52540">
    <property type="entry name" value="P-loop containing nucleoside triphosphate hydrolases"/>
    <property type="match status" value="1"/>
</dbReference>
<dbReference type="GO" id="GO:0099072">
    <property type="term" value="P:regulation of postsynaptic membrane neurotransmitter receptor levels"/>
    <property type="evidence" value="ECO:0007669"/>
    <property type="project" value="TreeGrafter"/>
</dbReference>
<evidence type="ECO:0000256" key="1">
    <source>
        <dbReference type="ARBA" id="ARBA00004202"/>
    </source>
</evidence>
<feature type="domain" description="Guanylate kinase-like" evidence="18">
    <location>
        <begin position="637"/>
        <end position="812"/>
    </location>
</feature>
<evidence type="ECO:0000256" key="7">
    <source>
        <dbReference type="ARBA" id="ARBA00022443"/>
    </source>
</evidence>
<evidence type="ECO:0000256" key="10">
    <source>
        <dbReference type="ARBA" id="ARBA00022737"/>
    </source>
</evidence>
<dbReference type="PROSITE" id="PS50052">
    <property type="entry name" value="GUANYLATE_KINASE_2"/>
    <property type="match status" value="1"/>
</dbReference>
<dbReference type="SUPFAM" id="SSF50044">
    <property type="entry name" value="SH3-domain"/>
    <property type="match status" value="1"/>
</dbReference>
<dbReference type="InterPro" id="IPR008144">
    <property type="entry name" value="Guanylate_kin-like_dom"/>
</dbReference>
<proteinExistence type="inferred from homology"/>
<dbReference type="InterPro" id="IPR019583">
    <property type="entry name" value="DLG1-4_PDZ_assoc"/>
</dbReference>
<evidence type="ECO:0000256" key="15">
    <source>
        <dbReference type="PROSITE-ProRule" id="PRU00192"/>
    </source>
</evidence>
<dbReference type="InterPro" id="IPR036034">
    <property type="entry name" value="PDZ_sf"/>
</dbReference>
<dbReference type="CDD" id="cd06795">
    <property type="entry name" value="PDZ3_Dlg1-2-4-like"/>
    <property type="match status" value="1"/>
</dbReference>
<dbReference type="SMART" id="SM00072">
    <property type="entry name" value="GuKc"/>
    <property type="match status" value="1"/>
</dbReference>
<keyword evidence="12" id="KW-0965">Cell junction</keyword>
<evidence type="ECO:0000259" key="20">
    <source>
        <dbReference type="PROSITE" id="PS51022"/>
    </source>
</evidence>
<dbReference type="FunFam" id="3.40.50.300:FF:001402">
    <property type="entry name" value="Discs, large homolog 3 (Drosophila)"/>
    <property type="match status" value="1"/>
</dbReference>
<dbReference type="GO" id="GO:0016324">
    <property type="term" value="C:apical plasma membrane"/>
    <property type="evidence" value="ECO:0007669"/>
    <property type="project" value="UniProtKB-SubCell"/>
</dbReference>
<protein>
    <recommendedName>
        <fullName evidence="14">Disks large homolog 1</fullName>
    </recommendedName>
</protein>
<dbReference type="InterPro" id="IPR016313">
    <property type="entry name" value="DLG1-like"/>
</dbReference>
<dbReference type="GO" id="GO:0043113">
    <property type="term" value="P:receptor clustering"/>
    <property type="evidence" value="ECO:0007669"/>
    <property type="project" value="TreeGrafter"/>
</dbReference>
<keyword evidence="22" id="KW-1185">Reference proteome</keyword>
<evidence type="ECO:0000256" key="16">
    <source>
        <dbReference type="SAM" id="MobiDB-lite"/>
    </source>
</evidence>
<dbReference type="Proteomes" id="UP000472270">
    <property type="component" value="Unassembled WGS sequence"/>
</dbReference>
<feature type="domain" description="L27" evidence="20">
    <location>
        <begin position="4"/>
        <end position="64"/>
    </location>
</feature>